<name>A0ACC2L7S1_PERAE</name>
<protein>
    <submittedName>
        <fullName evidence="1">Uncharacterized protein</fullName>
    </submittedName>
</protein>
<dbReference type="EMBL" id="CM056815">
    <property type="protein sequence ID" value="KAJ8629532.1"/>
    <property type="molecule type" value="Genomic_DNA"/>
</dbReference>
<comment type="caution">
    <text evidence="1">The sequence shown here is derived from an EMBL/GenBank/DDBJ whole genome shotgun (WGS) entry which is preliminary data.</text>
</comment>
<evidence type="ECO:0000313" key="2">
    <source>
        <dbReference type="Proteomes" id="UP001234297"/>
    </source>
</evidence>
<keyword evidence="2" id="KW-1185">Reference proteome</keyword>
<reference evidence="1 2" key="1">
    <citation type="journal article" date="2022" name="Hortic Res">
        <title>A haplotype resolved chromosomal level avocado genome allows analysis of novel avocado genes.</title>
        <authorList>
            <person name="Nath O."/>
            <person name="Fletcher S.J."/>
            <person name="Hayward A."/>
            <person name="Shaw L.M."/>
            <person name="Masouleh A.K."/>
            <person name="Furtado A."/>
            <person name="Henry R.J."/>
            <person name="Mitter N."/>
        </authorList>
    </citation>
    <scope>NUCLEOTIDE SEQUENCE [LARGE SCALE GENOMIC DNA]</scope>
    <source>
        <strain evidence="2">cv. Hass</strain>
    </source>
</reference>
<evidence type="ECO:0000313" key="1">
    <source>
        <dbReference type="EMBL" id="KAJ8629532.1"/>
    </source>
</evidence>
<organism evidence="1 2">
    <name type="scientific">Persea americana</name>
    <name type="common">Avocado</name>
    <dbReference type="NCBI Taxonomy" id="3435"/>
    <lineage>
        <taxon>Eukaryota</taxon>
        <taxon>Viridiplantae</taxon>
        <taxon>Streptophyta</taxon>
        <taxon>Embryophyta</taxon>
        <taxon>Tracheophyta</taxon>
        <taxon>Spermatophyta</taxon>
        <taxon>Magnoliopsida</taxon>
        <taxon>Magnoliidae</taxon>
        <taxon>Laurales</taxon>
        <taxon>Lauraceae</taxon>
        <taxon>Persea</taxon>
    </lineage>
</organism>
<sequence length="328" mass="35021">MTPHGYQPSSFLVLPPSNSNSMGSCISKCSSSSKDINPIEDKIIIISQQSPYPSLPTIPISKKPHSPSLSSLTTATTTITTSSGSFSSTTTTISSSSSSSSKDGSFSNEFLWSCIKENPQIIQGDQVQLNPERKAPNKSPIPTSQTQKSRAISAPPKQSIPACTQLEKPKKVRGNSPSPVRQRSSRKEPERQKPVSLPKRNSGSQSPARRLDCRGLSPSPSRRFNGVASGDVSKNSQEANLKCGVACQNFNGETCNSVVGIAGINSGYTVAAGKENCPPRRGDCGLRTQPQVDQNVVGEMLSNHDSNSSVSVEDINNPHISLDCFIFL</sequence>
<accession>A0ACC2L7S1</accession>
<proteinExistence type="predicted"/>
<gene>
    <name evidence="1" type="ORF">MRB53_022855</name>
</gene>
<dbReference type="Proteomes" id="UP001234297">
    <property type="component" value="Chromosome 7"/>
</dbReference>